<comment type="caution">
    <text evidence="2">The sequence shown here is derived from an EMBL/GenBank/DDBJ whole genome shotgun (WGS) entry which is preliminary data.</text>
</comment>
<gene>
    <name evidence="2" type="ORF">GIY11_02240</name>
</gene>
<dbReference type="AlphaFoldDB" id="A0A844BL14"/>
<dbReference type="Proteomes" id="UP000469870">
    <property type="component" value="Unassembled WGS sequence"/>
</dbReference>
<dbReference type="RefSeq" id="WP_153861329.1">
    <property type="nucleotide sequence ID" value="NZ_WJQR01000002.1"/>
</dbReference>
<organism evidence="2 3">
    <name type="scientific">Fundicoccus ignavus</name>
    <dbReference type="NCBI Taxonomy" id="2664442"/>
    <lineage>
        <taxon>Bacteria</taxon>
        <taxon>Bacillati</taxon>
        <taxon>Bacillota</taxon>
        <taxon>Bacilli</taxon>
        <taxon>Lactobacillales</taxon>
        <taxon>Aerococcaceae</taxon>
        <taxon>Fundicoccus</taxon>
    </lineage>
</organism>
<evidence type="ECO:0000256" key="1">
    <source>
        <dbReference type="SAM" id="Phobius"/>
    </source>
</evidence>
<feature type="transmembrane region" description="Helical" evidence="1">
    <location>
        <begin position="60"/>
        <end position="78"/>
    </location>
</feature>
<proteinExistence type="predicted"/>
<evidence type="ECO:0000313" key="2">
    <source>
        <dbReference type="EMBL" id="MRI80848.1"/>
    </source>
</evidence>
<keyword evidence="1" id="KW-1133">Transmembrane helix</keyword>
<accession>A0A844BL14</accession>
<keyword evidence="1" id="KW-0812">Transmembrane</keyword>
<keyword evidence="1" id="KW-0472">Membrane</keyword>
<dbReference type="EMBL" id="WJQR01000002">
    <property type="protein sequence ID" value="MRI80848.1"/>
    <property type="molecule type" value="Genomic_DNA"/>
</dbReference>
<reference evidence="2 3" key="1">
    <citation type="submission" date="2019-11" db="EMBL/GenBank/DDBJ databases">
        <title>Characterisation of Fundicoccus ignavus gen. nov. sp. nov., a novel genus of the family Aerococcaceae isolated from bulk tank milk.</title>
        <authorList>
            <person name="Siebert A."/>
            <person name="Huptas C."/>
            <person name="Wenning M."/>
            <person name="Scherer S."/>
            <person name="Doll E.V."/>
        </authorList>
    </citation>
    <scope>NUCLEOTIDE SEQUENCE [LARGE SCALE GENOMIC DNA]</scope>
    <source>
        <strain evidence="2 3">DSM 109653</strain>
    </source>
</reference>
<sequence length="192" mass="21788">MTDLLVFNRNMRIPSLEALGKISAINQEAALAVADEQRCRRDSIEAAGTERRPIEQSHPYRSFILAGMALGLLLFTSVGASWRKGFVRVVDFLPGSRFAKVIVVILLASSVWLSLHYKGLEKLHFAKGEVYVDSVEVRVAIWEAIEKEKTMHGVTERLEYLEDLDFQLTAAIMGMKEDLEVFIKRITFDRED</sequence>
<evidence type="ECO:0000313" key="3">
    <source>
        <dbReference type="Proteomes" id="UP000469870"/>
    </source>
</evidence>
<protein>
    <submittedName>
        <fullName evidence="2">Uncharacterized protein</fullName>
    </submittedName>
</protein>
<feature type="transmembrane region" description="Helical" evidence="1">
    <location>
        <begin position="98"/>
        <end position="117"/>
    </location>
</feature>
<name>A0A844BL14_9LACT</name>